<dbReference type="Pfam" id="PF02899">
    <property type="entry name" value="Phage_int_SAM_1"/>
    <property type="match status" value="1"/>
</dbReference>
<dbReference type="InterPro" id="IPR004107">
    <property type="entry name" value="Integrase_SAM-like_N"/>
</dbReference>
<comment type="caution">
    <text evidence="3">The sequence shown here is derived from an EMBL/GenBank/DDBJ whole genome shotgun (WGS) entry which is preliminary data.</text>
</comment>
<dbReference type="GO" id="GO:0015074">
    <property type="term" value="P:DNA integration"/>
    <property type="evidence" value="ECO:0007669"/>
    <property type="project" value="InterPro"/>
</dbReference>
<reference evidence="3" key="1">
    <citation type="journal article" date="2014" name="Front. Microbiol.">
        <title>High frequency of phylogenetically diverse reductive dehalogenase-homologous genes in deep subseafloor sedimentary metagenomes.</title>
        <authorList>
            <person name="Kawai M."/>
            <person name="Futagami T."/>
            <person name="Toyoda A."/>
            <person name="Takaki Y."/>
            <person name="Nishi S."/>
            <person name="Hori S."/>
            <person name="Arai W."/>
            <person name="Tsubouchi T."/>
            <person name="Morono Y."/>
            <person name="Uchiyama I."/>
            <person name="Ito T."/>
            <person name="Fujiyama A."/>
            <person name="Inagaki F."/>
            <person name="Takami H."/>
        </authorList>
    </citation>
    <scope>NUCLEOTIDE SEQUENCE</scope>
    <source>
        <strain evidence="3">Expedition CK06-06</strain>
    </source>
</reference>
<dbReference type="GO" id="GO:0003677">
    <property type="term" value="F:DNA binding"/>
    <property type="evidence" value="ECO:0007669"/>
    <property type="project" value="UniProtKB-KW"/>
</dbReference>
<dbReference type="InterPro" id="IPR010998">
    <property type="entry name" value="Integrase_recombinase_N"/>
</dbReference>
<keyword evidence="1" id="KW-0238">DNA-binding</keyword>
<evidence type="ECO:0000313" key="3">
    <source>
        <dbReference type="EMBL" id="GAH05113.1"/>
    </source>
</evidence>
<name>X1E8Z5_9ZZZZ</name>
<protein>
    <recommendedName>
        <fullName evidence="2">Integrase SAM-like N-terminal domain-containing protein</fullName>
    </recommendedName>
</protein>
<organism evidence="3">
    <name type="scientific">marine sediment metagenome</name>
    <dbReference type="NCBI Taxonomy" id="412755"/>
    <lineage>
        <taxon>unclassified sequences</taxon>
        <taxon>metagenomes</taxon>
        <taxon>ecological metagenomes</taxon>
    </lineage>
</organism>
<accession>X1E8Z5</accession>
<dbReference type="Gene3D" id="1.10.150.130">
    <property type="match status" value="1"/>
</dbReference>
<feature type="domain" description="Integrase SAM-like N-terminal" evidence="2">
    <location>
        <begin position="5"/>
        <end position="47"/>
    </location>
</feature>
<gene>
    <name evidence="3" type="ORF">S01H4_40407</name>
</gene>
<evidence type="ECO:0000259" key="2">
    <source>
        <dbReference type="Pfam" id="PF02899"/>
    </source>
</evidence>
<proteinExistence type="predicted"/>
<dbReference type="AlphaFoldDB" id="X1E8Z5"/>
<sequence length="66" mass="7893">MNEYINYFLNHLQTEKDAAKSTIHKYKANLKRLFDAYQQILQCISIKRLKFKIMAREGGLEPQIIY</sequence>
<dbReference type="EMBL" id="BART01021997">
    <property type="protein sequence ID" value="GAH05113.1"/>
    <property type="molecule type" value="Genomic_DNA"/>
</dbReference>
<evidence type="ECO:0000256" key="1">
    <source>
        <dbReference type="ARBA" id="ARBA00023125"/>
    </source>
</evidence>